<dbReference type="Gramene" id="TVU25207">
    <property type="protein sequence ID" value="TVU25207"/>
    <property type="gene ID" value="EJB05_27695"/>
</dbReference>
<comment type="subcellular location">
    <subcellularLocation>
        <location evidence="1">Secreted</location>
        <location evidence="1">Extracellular space</location>
        <location evidence="1">Apoplast</location>
    </subcellularLocation>
</comment>
<comment type="subunit">
    <text evidence="1">Homodimer.</text>
</comment>
<gene>
    <name evidence="2" type="ORF">EJB05_27695</name>
</gene>
<reference evidence="2 3" key="1">
    <citation type="journal article" date="2019" name="Sci. Rep.">
        <title>A high-quality genome of Eragrostis curvula grass provides insights into Poaceae evolution and supports new strategies to enhance forage quality.</title>
        <authorList>
            <person name="Carballo J."/>
            <person name="Santos B.A.C.M."/>
            <person name="Zappacosta D."/>
            <person name="Garbus I."/>
            <person name="Selva J.P."/>
            <person name="Gallo C.A."/>
            <person name="Diaz A."/>
            <person name="Albertini E."/>
            <person name="Caccamo M."/>
            <person name="Echenique V."/>
        </authorList>
    </citation>
    <scope>NUCLEOTIDE SEQUENCE [LARGE SCALE GENOMIC DNA]</scope>
    <source>
        <strain evidence="3">cv. Victoria</strain>
        <tissue evidence="2">Leaf</tissue>
    </source>
</reference>
<feature type="non-terminal residue" evidence="2">
    <location>
        <position position="150"/>
    </location>
</feature>
<comment type="function">
    <text evidence="1">Dirigent proteins impart stereoselectivity on the phenoxy radical-coupling reaction, yielding optically active lignans from two molecules of coniferyl alcohol in the biosynthesis of lignans, flavonolignans, and alkaloids and thus plays a central role in plant secondary metabolism.</text>
</comment>
<dbReference type="GO" id="GO:0048046">
    <property type="term" value="C:apoplast"/>
    <property type="evidence" value="ECO:0007669"/>
    <property type="project" value="UniProtKB-SubCell"/>
</dbReference>
<keyword evidence="1" id="KW-0052">Apoplast</keyword>
<dbReference type="InterPro" id="IPR004265">
    <property type="entry name" value="Dirigent"/>
</dbReference>
<sequence length="150" mass="16296">MIIYINQLGSGPNRNQVSVISTNEPLGFGKAGITDWSILDGPNSGAGTVGRAQGIHFESSHVGQPLWTSILNLKFDNGTFAGSTLQVMGFVPTDGDWSIMGGTGKLTLARGIISHKVIRDVPGDRLYEVYIHVYYSAMGKRTNRKKELEK</sequence>
<dbReference type="Pfam" id="PF03018">
    <property type="entry name" value="Dirigent"/>
    <property type="match status" value="1"/>
</dbReference>
<name>A0A5J9UPT5_9POAL</name>
<dbReference type="AlphaFoldDB" id="A0A5J9UPT5"/>
<accession>A0A5J9UPT5</accession>
<dbReference type="PANTHER" id="PTHR21495">
    <property type="entry name" value="NUCLEOPORIN-RELATED"/>
    <property type="match status" value="1"/>
</dbReference>
<dbReference type="EMBL" id="RWGY01000013">
    <property type="protein sequence ID" value="TVU25207.1"/>
    <property type="molecule type" value="Genomic_DNA"/>
</dbReference>
<keyword evidence="1" id="KW-0964">Secreted</keyword>
<dbReference type="Proteomes" id="UP000324897">
    <property type="component" value="Chromosome 2"/>
</dbReference>
<dbReference type="OrthoDB" id="682987at2759"/>
<evidence type="ECO:0000313" key="2">
    <source>
        <dbReference type="EMBL" id="TVU25207.1"/>
    </source>
</evidence>
<comment type="similarity">
    <text evidence="1">Belongs to the plant dirigent protein family.</text>
</comment>
<evidence type="ECO:0000256" key="1">
    <source>
        <dbReference type="RuleBase" id="RU363099"/>
    </source>
</evidence>
<keyword evidence="3" id="KW-1185">Reference proteome</keyword>
<organism evidence="2 3">
    <name type="scientific">Eragrostis curvula</name>
    <name type="common">weeping love grass</name>
    <dbReference type="NCBI Taxonomy" id="38414"/>
    <lineage>
        <taxon>Eukaryota</taxon>
        <taxon>Viridiplantae</taxon>
        <taxon>Streptophyta</taxon>
        <taxon>Embryophyta</taxon>
        <taxon>Tracheophyta</taxon>
        <taxon>Spermatophyta</taxon>
        <taxon>Magnoliopsida</taxon>
        <taxon>Liliopsida</taxon>
        <taxon>Poales</taxon>
        <taxon>Poaceae</taxon>
        <taxon>PACMAD clade</taxon>
        <taxon>Chloridoideae</taxon>
        <taxon>Eragrostideae</taxon>
        <taxon>Eragrostidinae</taxon>
        <taxon>Eragrostis</taxon>
    </lineage>
</organism>
<proteinExistence type="inferred from homology"/>
<comment type="caution">
    <text evidence="2">The sequence shown here is derived from an EMBL/GenBank/DDBJ whole genome shotgun (WGS) entry which is preliminary data.</text>
</comment>
<evidence type="ECO:0000313" key="3">
    <source>
        <dbReference type="Proteomes" id="UP000324897"/>
    </source>
</evidence>
<protein>
    <recommendedName>
        <fullName evidence="1">Dirigent protein</fullName>
    </recommendedName>
</protein>